<evidence type="ECO:0000313" key="2">
    <source>
        <dbReference type="Proteomes" id="UP000694888"/>
    </source>
</evidence>
<keyword evidence="2" id="KW-1185">Reference proteome</keyword>
<sequence length="280" mass="29779">MAPRKAFLTLAAFLTALIAATTGQTMKFQTFKYSPACGINPGAKWSVEGIAVSDGNAAFEASKIAIMTANNEELCTISMSGCQDKAPEEGCYCVGNSSNAILGIKRTAVLAESNEALTAVWKPANGTGDPIKQHVGNSPVVYVDLTLTITVNSKEMSVEPLANRTTITLEDPGKQNISFCAQNLVKPFNIIFRVNAMNELATNKGDDPCAYWTDQDISEIDFSGAYSLEYNEAGCERSRSIGLDFVNPHAATMGASGLTVSRLTCLLPLSILMMVLGAAL</sequence>
<dbReference type="Proteomes" id="UP000694888">
    <property type="component" value="Unplaced"/>
</dbReference>
<organism evidence="2 3">
    <name type="scientific">Aplysia californica</name>
    <name type="common">California sea hare</name>
    <dbReference type="NCBI Taxonomy" id="6500"/>
    <lineage>
        <taxon>Eukaryota</taxon>
        <taxon>Metazoa</taxon>
        <taxon>Spiralia</taxon>
        <taxon>Lophotrochozoa</taxon>
        <taxon>Mollusca</taxon>
        <taxon>Gastropoda</taxon>
        <taxon>Heterobranchia</taxon>
        <taxon>Euthyneura</taxon>
        <taxon>Tectipleura</taxon>
        <taxon>Aplysiida</taxon>
        <taxon>Aplysioidea</taxon>
        <taxon>Aplysiidae</taxon>
        <taxon>Aplysia</taxon>
    </lineage>
</organism>
<accession>A0ABM0JY40</accession>
<protein>
    <submittedName>
        <fullName evidence="3">Uncharacterized protein LOC101853018</fullName>
    </submittedName>
</protein>
<proteinExistence type="predicted"/>
<dbReference type="GeneID" id="101853018"/>
<feature type="signal peptide" evidence="1">
    <location>
        <begin position="1"/>
        <end position="23"/>
    </location>
</feature>
<keyword evidence="1" id="KW-0732">Signal</keyword>
<dbReference type="RefSeq" id="XP_005104277.1">
    <property type="nucleotide sequence ID" value="XM_005104220.3"/>
</dbReference>
<name>A0ABM0JY40_APLCA</name>
<evidence type="ECO:0000256" key="1">
    <source>
        <dbReference type="SAM" id="SignalP"/>
    </source>
</evidence>
<reference evidence="3" key="1">
    <citation type="submission" date="2025-08" db="UniProtKB">
        <authorList>
            <consortium name="RefSeq"/>
        </authorList>
    </citation>
    <scope>IDENTIFICATION</scope>
</reference>
<feature type="chain" id="PRO_5047315480" evidence="1">
    <location>
        <begin position="24"/>
        <end position="280"/>
    </location>
</feature>
<gene>
    <name evidence="3" type="primary">LOC101853018</name>
</gene>
<evidence type="ECO:0000313" key="3">
    <source>
        <dbReference type="RefSeq" id="XP_005104277.1"/>
    </source>
</evidence>